<gene>
    <name evidence="2" type="primary">dtd</name>
    <name evidence="3" type="ORF">IF651_12070</name>
</gene>
<dbReference type="EMBL" id="JACYHB010000009">
    <property type="protein sequence ID" value="MBD8079792.1"/>
    <property type="molecule type" value="Genomic_DNA"/>
</dbReference>
<dbReference type="EC" id="3.1.1.96" evidence="2"/>
<evidence type="ECO:0000313" key="3">
    <source>
        <dbReference type="EMBL" id="MBD8079792.1"/>
    </source>
</evidence>
<keyword evidence="2" id="KW-0820">tRNA-binding</keyword>
<evidence type="ECO:0000313" key="4">
    <source>
        <dbReference type="Proteomes" id="UP000610846"/>
    </source>
</evidence>
<dbReference type="InterPro" id="IPR023509">
    <property type="entry name" value="DTD-like_sf"/>
</dbReference>
<comment type="domain">
    <text evidence="2">A Gly-cisPro motif from one monomer fits into the active site of the other monomer to allow specific chiral rejection of L-amino acids.</text>
</comment>
<keyword evidence="2" id="KW-0963">Cytoplasm</keyword>
<dbReference type="FunFam" id="3.50.80.10:FF:000001">
    <property type="entry name" value="D-aminoacyl-tRNA deacylase"/>
    <property type="match status" value="1"/>
</dbReference>
<reference evidence="3" key="2">
    <citation type="submission" date="2020-09" db="EMBL/GenBank/DDBJ databases">
        <authorList>
            <person name="Yu Y."/>
        </authorList>
    </citation>
    <scope>NUCLEOTIDE SEQUENCE</scope>
    <source>
        <strain evidence="3">KCTC 49039</strain>
    </source>
</reference>
<comment type="subunit">
    <text evidence="2">Homodimer.</text>
</comment>
<dbReference type="Gene3D" id="3.50.80.10">
    <property type="entry name" value="D-tyrosyl-tRNA(Tyr) deacylase"/>
    <property type="match status" value="1"/>
</dbReference>
<dbReference type="GO" id="GO:0043908">
    <property type="term" value="F:Ser(Gly)-tRNA(Ala) hydrolase activity"/>
    <property type="evidence" value="ECO:0007669"/>
    <property type="project" value="UniProtKB-UniRule"/>
</dbReference>
<dbReference type="GO" id="GO:0051500">
    <property type="term" value="F:D-tyrosyl-tRNA(Tyr) deacylase activity"/>
    <property type="evidence" value="ECO:0007669"/>
    <property type="project" value="TreeGrafter"/>
</dbReference>
<keyword evidence="4" id="KW-1185">Reference proteome</keyword>
<evidence type="ECO:0000256" key="2">
    <source>
        <dbReference type="HAMAP-Rule" id="MF_00518"/>
    </source>
</evidence>
<keyword evidence="2" id="KW-0694">RNA-binding</keyword>
<comment type="caution">
    <text evidence="3">The sequence shown here is derived from an EMBL/GenBank/DDBJ whole genome shotgun (WGS) entry which is preliminary data.</text>
</comment>
<feature type="short sequence motif" description="Gly-cisPro motif, important for rejection of L-amino acids" evidence="2">
    <location>
        <begin position="138"/>
        <end position="139"/>
    </location>
</feature>
<dbReference type="Proteomes" id="UP000610846">
    <property type="component" value="Unassembled WGS sequence"/>
</dbReference>
<dbReference type="Pfam" id="PF02580">
    <property type="entry name" value="Tyr_Deacylase"/>
    <property type="match status" value="1"/>
</dbReference>
<accession>A0A927J0U5</accession>
<proteinExistence type="inferred from homology"/>
<dbReference type="AlphaFoldDB" id="A0A927J0U5"/>
<keyword evidence="2 3" id="KW-0378">Hydrolase</keyword>
<dbReference type="PANTHER" id="PTHR10472">
    <property type="entry name" value="D-TYROSYL-TRNA TYR DEACYLASE"/>
    <property type="match status" value="1"/>
</dbReference>
<dbReference type="GO" id="GO:0005737">
    <property type="term" value="C:cytoplasm"/>
    <property type="evidence" value="ECO:0007669"/>
    <property type="project" value="UniProtKB-SubCell"/>
</dbReference>
<comment type="catalytic activity">
    <reaction evidence="2">
        <text>glycyl-tRNA(Ala) + H2O = tRNA(Ala) + glycine + H(+)</text>
        <dbReference type="Rhea" id="RHEA:53744"/>
        <dbReference type="Rhea" id="RHEA-COMP:9657"/>
        <dbReference type="Rhea" id="RHEA-COMP:13640"/>
        <dbReference type="ChEBI" id="CHEBI:15377"/>
        <dbReference type="ChEBI" id="CHEBI:15378"/>
        <dbReference type="ChEBI" id="CHEBI:57305"/>
        <dbReference type="ChEBI" id="CHEBI:78442"/>
        <dbReference type="ChEBI" id="CHEBI:78522"/>
    </reaction>
</comment>
<name>A0A927J0U5_9MICO</name>
<dbReference type="SUPFAM" id="SSF69500">
    <property type="entry name" value="DTD-like"/>
    <property type="match status" value="1"/>
</dbReference>
<dbReference type="EC" id="3.1.1.-" evidence="2"/>
<evidence type="ECO:0000256" key="1">
    <source>
        <dbReference type="ARBA" id="ARBA00009673"/>
    </source>
</evidence>
<dbReference type="GO" id="GO:0000049">
    <property type="term" value="F:tRNA binding"/>
    <property type="evidence" value="ECO:0007669"/>
    <property type="project" value="UniProtKB-UniRule"/>
</dbReference>
<dbReference type="RefSeq" id="WP_191829369.1">
    <property type="nucleotide sequence ID" value="NZ_JACYHB010000009.1"/>
</dbReference>
<protein>
    <recommendedName>
        <fullName evidence="2">D-aminoacyl-tRNA deacylase</fullName>
        <shortName evidence="2">DTD</shortName>
        <ecNumber evidence="2">3.1.1.96</ecNumber>
    </recommendedName>
    <alternativeName>
        <fullName evidence="2">Gly-tRNA(Ala) deacylase</fullName>
        <ecNumber evidence="2">3.1.1.-</ecNumber>
    </alternativeName>
</protein>
<comment type="catalytic activity">
    <reaction evidence="2">
        <text>a D-aminoacyl-tRNA + H2O = a tRNA + a D-alpha-amino acid + H(+)</text>
        <dbReference type="Rhea" id="RHEA:13953"/>
        <dbReference type="Rhea" id="RHEA-COMP:10123"/>
        <dbReference type="Rhea" id="RHEA-COMP:10124"/>
        <dbReference type="ChEBI" id="CHEBI:15377"/>
        <dbReference type="ChEBI" id="CHEBI:15378"/>
        <dbReference type="ChEBI" id="CHEBI:59871"/>
        <dbReference type="ChEBI" id="CHEBI:78442"/>
        <dbReference type="ChEBI" id="CHEBI:79333"/>
        <dbReference type="EC" id="3.1.1.96"/>
    </reaction>
</comment>
<dbReference type="NCBIfam" id="TIGR00256">
    <property type="entry name" value="D-aminoacyl-tRNA deacylase"/>
    <property type="match status" value="1"/>
</dbReference>
<comment type="function">
    <text evidence="2">An aminoacyl-tRNA editing enzyme that deacylates mischarged D-aminoacyl-tRNAs. Also deacylates mischarged glycyl-tRNA(Ala), protecting cells against glycine mischarging by AlaRS. Acts via tRNA-based rather than protein-based catalysis; rejects L-amino acids rather than detecting D-amino acids in the active site. By recycling D-aminoacyl-tRNA to D-amino acids and free tRNA molecules, this enzyme counteracts the toxicity associated with the formation of D-aminoacyl-tRNA entities in vivo and helps enforce protein L-homochirality.</text>
</comment>
<reference evidence="3" key="1">
    <citation type="journal article" date="2018" name="Curr. Microbiol.">
        <title>Cellulosimicrobium arenosum sp. nov., Isolated from Marine Sediment Sand.</title>
        <authorList>
            <person name="Oh M."/>
            <person name="Kim J.H."/>
            <person name="Yoon J.H."/>
            <person name="Schumann P."/>
            <person name="Kim W."/>
        </authorList>
    </citation>
    <scope>NUCLEOTIDE SEQUENCE</scope>
    <source>
        <strain evidence="3">KCTC 49039</strain>
    </source>
</reference>
<dbReference type="PANTHER" id="PTHR10472:SF5">
    <property type="entry name" value="D-AMINOACYL-TRNA DEACYLASE 1"/>
    <property type="match status" value="1"/>
</dbReference>
<dbReference type="GO" id="GO:0106026">
    <property type="term" value="F:Gly-tRNA(Ala) deacylase activity"/>
    <property type="evidence" value="ECO:0007669"/>
    <property type="project" value="UniProtKB-UniRule"/>
</dbReference>
<sequence>MRAVVQRVAHASVSVVGEDGTAQVVGAIGRPGLLALVGVTHDDGEVQVETIARKIAELRILTGERSVLDEGAPVLVVSQFTLYADTKKGRRPSWNGAAPGPVAEPLVDAVVERLRGRGVEVATGRFGAHMAVELVNDGPVTLVLEA</sequence>
<dbReference type="InterPro" id="IPR003732">
    <property type="entry name" value="Daa-tRNA_deacyls_DTD"/>
</dbReference>
<comment type="similarity">
    <text evidence="1 2">Belongs to the DTD family.</text>
</comment>
<organism evidence="3 4">
    <name type="scientific">Cellulosimicrobium arenosum</name>
    <dbReference type="NCBI Taxonomy" id="2708133"/>
    <lineage>
        <taxon>Bacteria</taxon>
        <taxon>Bacillati</taxon>
        <taxon>Actinomycetota</taxon>
        <taxon>Actinomycetes</taxon>
        <taxon>Micrococcales</taxon>
        <taxon>Promicromonosporaceae</taxon>
        <taxon>Cellulosimicrobium</taxon>
    </lineage>
</organism>
<dbReference type="GO" id="GO:0019478">
    <property type="term" value="P:D-amino acid catabolic process"/>
    <property type="evidence" value="ECO:0007669"/>
    <property type="project" value="UniProtKB-UniRule"/>
</dbReference>
<comment type="subcellular location">
    <subcellularLocation>
        <location evidence="2">Cytoplasm</location>
    </subcellularLocation>
</comment>
<dbReference type="HAMAP" id="MF_00518">
    <property type="entry name" value="Deacylase_Dtd"/>
    <property type="match status" value="1"/>
</dbReference>